<evidence type="ECO:0000313" key="2">
    <source>
        <dbReference type="Proteomes" id="UP000718593"/>
    </source>
</evidence>
<gene>
    <name evidence="1" type="ORF">HXL68_12995</name>
</gene>
<accession>A0A930BW87</accession>
<dbReference type="AlphaFoldDB" id="A0A930BW87"/>
<organism evidence="1 2">
    <name type="scientific">Dechloromonas agitata</name>
    <dbReference type="NCBI Taxonomy" id="73030"/>
    <lineage>
        <taxon>Bacteria</taxon>
        <taxon>Pseudomonadati</taxon>
        <taxon>Pseudomonadota</taxon>
        <taxon>Betaproteobacteria</taxon>
        <taxon>Rhodocyclales</taxon>
        <taxon>Azonexaceae</taxon>
        <taxon>Dechloromonas</taxon>
    </lineage>
</organism>
<proteinExistence type="predicted"/>
<dbReference type="EMBL" id="JABZMI010000312">
    <property type="protein sequence ID" value="MBF1165942.1"/>
    <property type="molecule type" value="Genomic_DNA"/>
</dbReference>
<sequence>ARLSRSEEKRLWSINYGYWSLLAGACERCLGKLTDKPRPGELAKSVLPALAARQIAALGCVLKWEQFHYGPMRAELWRPLGRALLAAEVGGVADKAVSLVGRTGMTTPEQEYQKVMIFQAASLGSLLPLEIEIAERLIAHFLSGFVFTRSVLVDSVYWSDLNEAQPPLRLARMPASATPTQRFIKPAAAHQAMLSLLGDLERGHDLPAGIDLGGQYPAKLVARVLKHLCSYLAPIPPQRKHDRHRVMHRMSVLPGLVNSFVVFSGEFGGRPAGLPIESWVVENVSRGGFGAVIGDVPGEWLKVGALIAMQPEGGDNWLVGVIRRYHRLAENQARVGIEALARQAESQEVRVRSASSYGAAAATPALLLKDGNEPGELRVVLPCASFSPRESLEYASGGRRFVLEPVALLEQTADYELARYRCSVLGAA</sequence>
<protein>
    <recommendedName>
        <fullName evidence="3">PilZ domain-containing protein</fullName>
    </recommendedName>
</protein>
<feature type="non-terminal residue" evidence="1">
    <location>
        <position position="1"/>
    </location>
</feature>
<comment type="caution">
    <text evidence="1">The sequence shown here is derived from an EMBL/GenBank/DDBJ whole genome shotgun (WGS) entry which is preliminary data.</text>
</comment>
<dbReference type="Proteomes" id="UP000718593">
    <property type="component" value="Unassembled WGS sequence"/>
</dbReference>
<reference evidence="1" key="1">
    <citation type="submission" date="2020-04" db="EMBL/GenBank/DDBJ databases">
        <title>Deep metagenomics examines the oral microbiome during advanced dental caries in children, revealing novel taxa and co-occurrences with host molecules.</title>
        <authorList>
            <person name="Baker J.L."/>
            <person name="Morton J.T."/>
            <person name="Dinis M."/>
            <person name="Alvarez R."/>
            <person name="Tran N.C."/>
            <person name="Knight R."/>
            <person name="Edlund A."/>
        </authorList>
    </citation>
    <scope>NUCLEOTIDE SEQUENCE</scope>
    <source>
        <strain evidence="1">JCVI_32_bin.24</strain>
    </source>
</reference>
<evidence type="ECO:0000313" key="1">
    <source>
        <dbReference type="EMBL" id="MBF1165942.1"/>
    </source>
</evidence>
<evidence type="ECO:0008006" key="3">
    <source>
        <dbReference type="Google" id="ProtNLM"/>
    </source>
</evidence>
<name>A0A930BW87_9RHOO</name>